<evidence type="ECO:0000256" key="4">
    <source>
        <dbReference type="ARBA" id="ARBA00022970"/>
    </source>
</evidence>
<dbReference type="InterPro" id="IPR028081">
    <property type="entry name" value="Leu-bd"/>
</dbReference>
<keyword evidence="3" id="KW-0732">Signal</keyword>
<protein>
    <submittedName>
        <fullName evidence="6">Branched-chain amino acid ABC transporter substrate-binding protein</fullName>
    </submittedName>
</protein>
<dbReference type="PANTHER" id="PTHR47151">
    <property type="entry name" value="LEU/ILE/VAL-BINDING ABC TRANSPORTER SUBUNIT"/>
    <property type="match status" value="1"/>
</dbReference>
<comment type="caution">
    <text evidence="6">The sequence shown here is derived from an EMBL/GenBank/DDBJ whole genome shotgun (WGS) entry which is preliminary data.</text>
</comment>
<dbReference type="Pfam" id="PF13458">
    <property type="entry name" value="Peripla_BP_6"/>
    <property type="match status" value="1"/>
</dbReference>
<evidence type="ECO:0000259" key="5">
    <source>
        <dbReference type="Pfam" id="PF13458"/>
    </source>
</evidence>
<dbReference type="EMBL" id="BAAADB010000015">
    <property type="protein sequence ID" value="GAA0511837.1"/>
    <property type="molecule type" value="Genomic_DNA"/>
</dbReference>
<dbReference type="PRINTS" id="PR00337">
    <property type="entry name" value="LEUILEVALBP"/>
</dbReference>
<dbReference type="Proteomes" id="UP001500191">
    <property type="component" value="Unassembled WGS sequence"/>
</dbReference>
<comment type="similarity">
    <text evidence="1">Belongs to the leucine-binding protein family.</text>
</comment>
<evidence type="ECO:0000313" key="7">
    <source>
        <dbReference type="Proteomes" id="UP001500191"/>
    </source>
</evidence>
<organism evidence="6 7">
    <name type="scientific">Deinococcus depolymerans</name>
    <dbReference type="NCBI Taxonomy" id="392408"/>
    <lineage>
        <taxon>Bacteria</taxon>
        <taxon>Thermotogati</taxon>
        <taxon>Deinococcota</taxon>
        <taxon>Deinococci</taxon>
        <taxon>Deinococcales</taxon>
        <taxon>Deinococcaceae</taxon>
        <taxon>Deinococcus</taxon>
    </lineage>
</organism>
<keyword evidence="7" id="KW-1185">Reference proteome</keyword>
<evidence type="ECO:0000256" key="2">
    <source>
        <dbReference type="ARBA" id="ARBA00022448"/>
    </source>
</evidence>
<keyword evidence="4" id="KW-0029">Amino-acid transport</keyword>
<evidence type="ECO:0000313" key="6">
    <source>
        <dbReference type="EMBL" id="GAA0511837.1"/>
    </source>
</evidence>
<feature type="domain" description="Leucine-binding protein" evidence="5">
    <location>
        <begin position="42"/>
        <end position="384"/>
    </location>
</feature>
<evidence type="ECO:0000256" key="3">
    <source>
        <dbReference type="ARBA" id="ARBA00022729"/>
    </source>
</evidence>
<dbReference type="CDD" id="cd06342">
    <property type="entry name" value="PBP1_ABC_LIVBP-like"/>
    <property type="match status" value="1"/>
</dbReference>
<dbReference type="InterPro" id="IPR028082">
    <property type="entry name" value="Peripla_BP_I"/>
</dbReference>
<reference evidence="6 7" key="1">
    <citation type="journal article" date="2019" name="Int. J. Syst. Evol. Microbiol.">
        <title>The Global Catalogue of Microorganisms (GCM) 10K type strain sequencing project: providing services to taxonomists for standard genome sequencing and annotation.</title>
        <authorList>
            <consortium name="The Broad Institute Genomics Platform"/>
            <consortium name="The Broad Institute Genome Sequencing Center for Infectious Disease"/>
            <person name="Wu L."/>
            <person name="Ma J."/>
        </authorList>
    </citation>
    <scope>NUCLEOTIDE SEQUENCE [LARGE SCALE GENOMIC DNA]</scope>
    <source>
        <strain evidence="6 7">JCM 14368</strain>
    </source>
</reference>
<proteinExistence type="inferred from homology"/>
<dbReference type="Gene3D" id="3.40.50.2300">
    <property type="match status" value="2"/>
</dbReference>
<dbReference type="SUPFAM" id="SSF53822">
    <property type="entry name" value="Periplasmic binding protein-like I"/>
    <property type="match status" value="1"/>
</dbReference>
<accession>A0ABN1C4W9</accession>
<sequence length="401" mass="41912">MGFTARTSRPCARHEEFHMSATRKTVTLAALLLGSGASAQGTIKIATLSPLSGALSSLGSQVRNGTQLAVTEAAPAFAKLGLKVQLVAFDDQADPATGTAAARKIAADRQVLAVIGALNSGVTIPASAALNSSHVVMVNSASTANQVTDRGLRNINRIVPRDDAQGPAGASFLRGTLKARKVYLLNDKTAYGEGLANEVERRLKADGVKVLTNEGTEEKSDFTAVIAKIRLQKPDAIYFGGVYNQVGVFLRQLRGAGVMVPVVGGDGLDSSELSRIAGPGARDVYYTTTAAPVDSLPSARTFAAAYRKTFGTAPQGFAVFGYDAARVALQGVLAAARANGNRAPSREQVERAVRRGTYTGLTGTVAFNSVGDRREAKLYVMKLSGSRATLSTTVKVQAPAR</sequence>
<evidence type="ECO:0000256" key="1">
    <source>
        <dbReference type="ARBA" id="ARBA00010062"/>
    </source>
</evidence>
<keyword evidence="2" id="KW-0813">Transport</keyword>
<gene>
    <name evidence="6" type="ORF">GCM10008937_19600</name>
</gene>
<dbReference type="PANTHER" id="PTHR47151:SF2">
    <property type="entry name" value="AMINO ACID BINDING PROTEIN"/>
    <property type="match status" value="1"/>
</dbReference>
<name>A0ABN1C4W9_9DEIO</name>
<dbReference type="InterPro" id="IPR000709">
    <property type="entry name" value="Leu_Ile_Val-bd"/>
</dbReference>